<keyword evidence="2" id="KW-0812">Transmembrane</keyword>
<feature type="compositionally biased region" description="Polar residues" evidence="1">
    <location>
        <begin position="118"/>
        <end position="128"/>
    </location>
</feature>
<dbReference type="Bgee" id="ENSOCUG00000000877">
    <property type="expression patterns" value="Expressed in blood and 16 other cell types or tissues"/>
</dbReference>
<feature type="region of interest" description="Disordered" evidence="1">
    <location>
        <begin position="102"/>
        <end position="128"/>
    </location>
</feature>
<dbReference type="InParanoid" id="G1SE94"/>
<name>G1SE94_RABIT</name>
<dbReference type="Proteomes" id="UP000001811">
    <property type="component" value="Unplaced"/>
</dbReference>
<dbReference type="PANTHER" id="PTHR37856">
    <property type="entry name" value="MAST CELL-EXPRESSED MEMBRANE PROTEIN 1"/>
    <property type="match status" value="1"/>
</dbReference>
<reference evidence="3" key="3">
    <citation type="submission" date="2025-09" db="UniProtKB">
        <authorList>
            <consortium name="Ensembl"/>
        </authorList>
    </citation>
    <scope>IDENTIFICATION</scope>
    <source>
        <strain evidence="3">Thorbecke</strain>
    </source>
</reference>
<reference evidence="3 4" key="1">
    <citation type="journal article" date="2011" name="Nature">
        <title>A high-resolution map of human evolutionary constraint using 29 mammals.</title>
        <authorList>
            <person name="Lindblad-Toh K."/>
            <person name="Garber M."/>
            <person name="Zuk O."/>
            <person name="Lin M.F."/>
            <person name="Parker B.J."/>
            <person name="Washietl S."/>
            <person name="Kheradpour P."/>
            <person name="Ernst J."/>
            <person name="Jordan G."/>
            <person name="Mauceli E."/>
            <person name="Ward L.D."/>
            <person name="Lowe C.B."/>
            <person name="Holloway A.K."/>
            <person name="Clamp M."/>
            <person name="Gnerre S."/>
            <person name="Alfoldi J."/>
            <person name="Beal K."/>
            <person name="Chang J."/>
            <person name="Clawson H."/>
            <person name="Cuff J."/>
            <person name="Di Palma F."/>
            <person name="Fitzgerald S."/>
            <person name="Flicek P."/>
            <person name="Guttman M."/>
            <person name="Hubisz M.J."/>
            <person name="Jaffe D.B."/>
            <person name="Jungreis I."/>
            <person name="Kent W.J."/>
            <person name="Kostka D."/>
            <person name="Lara M."/>
            <person name="Martins A.L."/>
            <person name="Massingham T."/>
            <person name="Moltke I."/>
            <person name="Raney B.J."/>
            <person name="Rasmussen M.D."/>
            <person name="Robinson J."/>
            <person name="Stark A."/>
            <person name="Vilella A.J."/>
            <person name="Wen J."/>
            <person name="Xie X."/>
            <person name="Zody M.C."/>
            <person name="Baldwin J."/>
            <person name="Bloom T."/>
            <person name="Chin C.W."/>
            <person name="Heiman D."/>
            <person name="Nicol R."/>
            <person name="Nusbaum C."/>
            <person name="Young S."/>
            <person name="Wilkinson J."/>
            <person name="Worley K.C."/>
            <person name="Kovar C.L."/>
            <person name="Muzny D.M."/>
            <person name="Gibbs R.A."/>
            <person name="Cree A."/>
            <person name="Dihn H.H."/>
            <person name="Fowler G."/>
            <person name="Jhangiani S."/>
            <person name="Joshi V."/>
            <person name="Lee S."/>
            <person name="Lewis L.R."/>
            <person name="Nazareth L.V."/>
            <person name="Okwuonu G."/>
            <person name="Santibanez J."/>
            <person name="Warren W.C."/>
            <person name="Mardis E.R."/>
            <person name="Weinstock G.M."/>
            <person name="Wilson R.K."/>
            <person name="Delehaunty K."/>
            <person name="Dooling D."/>
            <person name="Fronik C."/>
            <person name="Fulton L."/>
            <person name="Fulton B."/>
            <person name="Graves T."/>
            <person name="Minx P."/>
            <person name="Sodergren E."/>
            <person name="Birney E."/>
            <person name="Margulies E.H."/>
            <person name="Herrero J."/>
            <person name="Green E.D."/>
            <person name="Haussler D."/>
            <person name="Siepel A."/>
            <person name="Goldman N."/>
            <person name="Pollard K.S."/>
            <person name="Pedersen J.S."/>
            <person name="Lander E.S."/>
            <person name="Kellis M."/>
        </authorList>
    </citation>
    <scope>NUCLEOTIDE SEQUENCE [LARGE SCALE GENOMIC DNA]</scope>
    <source>
        <strain evidence="4">Thorbecke</strain>
    </source>
</reference>
<dbReference type="AlphaFoldDB" id="G1SE94"/>
<reference evidence="3" key="2">
    <citation type="submission" date="2025-08" db="UniProtKB">
        <authorList>
            <consortium name="Ensembl"/>
        </authorList>
    </citation>
    <scope>IDENTIFICATION</scope>
    <source>
        <strain evidence="3">Thorbecke</strain>
    </source>
</reference>
<feature type="transmembrane region" description="Helical" evidence="2">
    <location>
        <begin position="43"/>
        <end position="63"/>
    </location>
</feature>
<dbReference type="Ensembl" id="ENSOCUT00000000877.4">
    <property type="protein sequence ID" value="ENSOCUP00000000760.4"/>
    <property type="gene ID" value="ENSOCUG00000000877.4"/>
</dbReference>
<accession>G1SE94</accession>
<protein>
    <submittedName>
        <fullName evidence="3">Uncharacterized protein</fullName>
    </submittedName>
</protein>
<evidence type="ECO:0000313" key="3">
    <source>
        <dbReference type="Ensembl" id="ENSOCUP00000000760.4"/>
    </source>
</evidence>
<proteinExistence type="predicted"/>
<dbReference type="GeneTree" id="ENSGT00390000007959"/>
<feature type="region of interest" description="Disordered" evidence="1">
    <location>
        <begin position="1"/>
        <end position="29"/>
    </location>
</feature>
<evidence type="ECO:0000256" key="2">
    <source>
        <dbReference type="SAM" id="Phobius"/>
    </source>
</evidence>
<evidence type="ECO:0000313" key="4">
    <source>
        <dbReference type="Proteomes" id="UP000001811"/>
    </source>
</evidence>
<dbReference type="InterPro" id="IPR038818">
    <property type="entry name" value="MCEMP1"/>
</dbReference>
<dbReference type="eggNOG" id="ENOG502RTYW">
    <property type="taxonomic scope" value="Eukaryota"/>
</dbReference>
<dbReference type="PANTHER" id="PTHR37856:SF1">
    <property type="entry name" value="MAST CELL-EXPRESSED MEMBRANE PROTEIN 1"/>
    <property type="match status" value="1"/>
</dbReference>
<dbReference type="HOGENOM" id="CLU_125266_0_0_1"/>
<sequence>MQAALPRAKKQVAPASDEGAAQPRPPSDTAQVPQWLYKAIMSLYILLALAFLLCIILSALVLVKYSEMSEELKDLRTQLWNGEQGVQERGCSTAWVRGGHHTDTSASCPQSPAGRNGARSSSRPAGATWSASFTRLQTAFRAWQTKCRPALRS</sequence>
<dbReference type="STRING" id="9986.ENSOCUP00000000760"/>
<keyword evidence="4" id="KW-1185">Reference proteome</keyword>
<organism evidence="3 4">
    <name type="scientific">Oryctolagus cuniculus</name>
    <name type="common">Rabbit</name>
    <dbReference type="NCBI Taxonomy" id="9986"/>
    <lineage>
        <taxon>Eukaryota</taxon>
        <taxon>Metazoa</taxon>
        <taxon>Chordata</taxon>
        <taxon>Craniata</taxon>
        <taxon>Vertebrata</taxon>
        <taxon>Euteleostomi</taxon>
        <taxon>Mammalia</taxon>
        <taxon>Eutheria</taxon>
        <taxon>Euarchontoglires</taxon>
        <taxon>Glires</taxon>
        <taxon>Lagomorpha</taxon>
        <taxon>Leporidae</taxon>
        <taxon>Oryctolagus</taxon>
    </lineage>
</organism>
<evidence type="ECO:0000256" key="1">
    <source>
        <dbReference type="SAM" id="MobiDB-lite"/>
    </source>
</evidence>
<keyword evidence="2" id="KW-1133">Transmembrane helix</keyword>
<keyword evidence="2" id="KW-0472">Membrane</keyword>